<keyword evidence="4" id="KW-1185">Reference proteome</keyword>
<dbReference type="EMBL" id="JAWWNJ010000042">
    <property type="protein sequence ID" value="KAK7020055.1"/>
    <property type="molecule type" value="Genomic_DNA"/>
</dbReference>
<dbReference type="EMBL" id="JAWWNJ010000013">
    <property type="protein sequence ID" value="KAK7042615.1"/>
    <property type="molecule type" value="Genomic_DNA"/>
</dbReference>
<organism evidence="2 4">
    <name type="scientific">Favolaschia claudopus</name>
    <dbReference type="NCBI Taxonomy" id="2862362"/>
    <lineage>
        <taxon>Eukaryota</taxon>
        <taxon>Fungi</taxon>
        <taxon>Dikarya</taxon>
        <taxon>Basidiomycota</taxon>
        <taxon>Agaricomycotina</taxon>
        <taxon>Agaricomycetes</taxon>
        <taxon>Agaricomycetidae</taxon>
        <taxon>Agaricales</taxon>
        <taxon>Marasmiineae</taxon>
        <taxon>Mycenaceae</taxon>
        <taxon>Favolaschia</taxon>
    </lineage>
</organism>
<evidence type="ECO:0000313" key="2">
    <source>
        <dbReference type="EMBL" id="KAK7020055.1"/>
    </source>
</evidence>
<protein>
    <submittedName>
        <fullName evidence="2">Uncharacterized protein</fullName>
    </submittedName>
</protein>
<accession>A0AAW0B248</accession>
<proteinExistence type="predicted"/>
<feature type="region of interest" description="Disordered" evidence="1">
    <location>
        <begin position="31"/>
        <end position="60"/>
    </location>
</feature>
<evidence type="ECO:0000313" key="3">
    <source>
        <dbReference type="EMBL" id="KAK7042615.1"/>
    </source>
</evidence>
<reference evidence="2 4" key="1">
    <citation type="journal article" date="2024" name="J Genomics">
        <title>Draft genome sequencing and assembly of Favolaschia claudopus CIRM-BRFM 2984 isolated from oak limbs.</title>
        <authorList>
            <person name="Navarro D."/>
            <person name="Drula E."/>
            <person name="Chaduli D."/>
            <person name="Cazenave R."/>
            <person name="Ahrendt S."/>
            <person name="Wang J."/>
            <person name="Lipzen A."/>
            <person name="Daum C."/>
            <person name="Barry K."/>
            <person name="Grigoriev I.V."/>
            <person name="Favel A."/>
            <person name="Rosso M.N."/>
            <person name="Martin F."/>
        </authorList>
    </citation>
    <scope>NUCLEOTIDE SEQUENCE [LARGE SCALE GENOMIC DNA]</scope>
    <source>
        <strain evidence="2 4">CIRM-BRFM 2984</strain>
    </source>
</reference>
<evidence type="ECO:0000313" key="4">
    <source>
        <dbReference type="Proteomes" id="UP001362999"/>
    </source>
</evidence>
<name>A0AAW0B248_9AGAR</name>
<dbReference type="AlphaFoldDB" id="A0AAW0B248"/>
<feature type="compositionally biased region" description="Low complexity" evidence="1">
    <location>
        <begin position="31"/>
        <end position="41"/>
    </location>
</feature>
<sequence>MRYSTPRPSPSLIPEQRRLDAPRADLLACRASATAPASSSRPLPPPPRRPDALKAKPSPPLKLSTLHTAALVETVDAINVWARLSTLQLNLSEFHRF</sequence>
<gene>
    <name evidence="3" type="ORF">R3P38DRAFT_3179160</name>
    <name evidence="2" type="ORF">R3P38DRAFT_3198629</name>
</gene>
<comment type="caution">
    <text evidence="2">The sequence shown here is derived from an EMBL/GenBank/DDBJ whole genome shotgun (WGS) entry which is preliminary data.</text>
</comment>
<dbReference type="Proteomes" id="UP001362999">
    <property type="component" value="Unassembled WGS sequence"/>
</dbReference>
<evidence type="ECO:0000256" key="1">
    <source>
        <dbReference type="SAM" id="MobiDB-lite"/>
    </source>
</evidence>